<dbReference type="AlphaFoldDB" id="A0A1E7F641"/>
<evidence type="ECO:0000256" key="3">
    <source>
        <dbReference type="ARBA" id="ARBA00007330"/>
    </source>
</evidence>
<protein>
    <recommendedName>
        <fullName evidence="4 10">Glycerol-3-phosphate dehydrogenase</fullName>
        <ecNumber evidence="4 10">1.1.5.3</ecNumber>
    </recommendedName>
</protein>
<dbReference type="InterPro" id="IPR002048">
    <property type="entry name" value="EF_hand_dom"/>
</dbReference>
<feature type="domain" description="EF-hand" evidence="11">
    <location>
        <begin position="681"/>
        <end position="716"/>
    </location>
</feature>
<dbReference type="InterPro" id="IPR036188">
    <property type="entry name" value="FAD/NAD-bd_sf"/>
</dbReference>
<dbReference type="EMBL" id="KV784361">
    <property type="protein sequence ID" value="OEU13584.1"/>
    <property type="molecule type" value="Genomic_DNA"/>
</dbReference>
<dbReference type="InterPro" id="IPR000447">
    <property type="entry name" value="G3P_DH_FAD-dep"/>
</dbReference>
<comment type="catalytic activity">
    <reaction evidence="10">
        <text>a quinone + sn-glycerol 3-phosphate = dihydroxyacetone phosphate + a quinol</text>
        <dbReference type="Rhea" id="RHEA:18977"/>
        <dbReference type="ChEBI" id="CHEBI:24646"/>
        <dbReference type="ChEBI" id="CHEBI:57597"/>
        <dbReference type="ChEBI" id="CHEBI:57642"/>
        <dbReference type="ChEBI" id="CHEBI:132124"/>
        <dbReference type="EC" id="1.1.5.3"/>
    </reaction>
</comment>
<dbReference type="SUPFAM" id="SSF54373">
    <property type="entry name" value="FAD-linked reductases, C-terminal domain"/>
    <property type="match status" value="1"/>
</dbReference>
<dbReference type="Gene3D" id="1.10.238.10">
    <property type="entry name" value="EF-hand"/>
    <property type="match status" value="1"/>
</dbReference>
<dbReference type="Pfam" id="PF01266">
    <property type="entry name" value="DAO"/>
    <property type="match status" value="1"/>
</dbReference>
<dbReference type="GO" id="GO:0006072">
    <property type="term" value="P:glycerol-3-phosphate metabolic process"/>
    <property type="evidence" value="ECO:0007669"/>
    <property type="project" value="UniProtKB-UniRule"/>
</dbReference>
<accession>A0A1E7F641</accession>
<dbReference type="PRINTS" id="PR01001">
    <property type="entry name" value="FADG3PDH"/>
</dbReference>
<dbReference type="InParanoid" id="A0A1E7F641"/>
<dbReference type="GO" id="GO:0005739">
    <property type="term" value="C:mitochondrion"/>
    <property type="evidence" value="ECO:0007669"/>
    <property type="project" value="TreeGrafter"/>
</dbReference>
<evidence type="ECO:0000259" key="11">
    <source>
        <dbReference type="PROSITE" id="PS50222"/>
    </source>
</evidence>
<evidence type="ECO:0000313" key="13">
    <source>
        <dbReference type="Proteomes" id="UP000095751"/>
    </source>
</evidence>
<comment type="similarity">
    <text evidence="3 10">Belongs to the FAD-dependent glycerol-3-phosphate dehydrogenase family.</text>
</comment>
<dbReference type="OrthoDB" id="264015at2759"/>
<dbReference type="InterPro" id="IPR031656">
    <property type="entry name" value="DAO_C"/>
</dbReference>
<dbReference type="PANTHER" id="PTHR11985">
    <property type="entry name" value="GLYCEROL-3-PHOSPHATE DEHYDROGENASE"/>
    <property type="match status" value="1"/>
</dbReference>
<evidence type="ECO:0000256" key="7">
    <source>
        <dbReference type="ARBA" id="ARBA00022837"/>
    </source>
</evidence>
<proteinExistence type="inferred from homology"/>
<comment type="pathway">
    <text evidence="2">Polyol metabolism; glycerol degradation.</text>
</comment>
<dbReference type="Gene3D" id="1.10.8.870">
    <property type="entry name" value="Alpha-glycerophosphate oxidase, cap domain"/>
    <property type="match status" value="1"/>
</dbReference>
<keyword evidence="8" id="KW-0809">Transit peptide</keyword>
<dbReference type="EC" id="1.1.5.3" evidence="4 10"/>
<keyword evidence="7" id="KW-0106">Calcium</keyword>
<keyword evidence="9 10" id="KW-0560">Oxidoreductase</keyword>
<dbReference type="SUPFAM" id="SSF51905">
    <property type="entry name" value="FAD/NAD(P)-binding domain"/>
    <property type="match status" value="1"/>
</dbReference>
<dbReference type="SMART" id="SM00054">
    <property type="entry name" value="EFh"/>
    <property type="match status" value="2"/>
</dbReference>
<evidence type="ECO:0000313" key="12">
    <source>
        <dbReference type="EMBL" id="OEU13584.1"/>
    </source>
</evidence>
<gene>
    <name evidence="12" type="ORF">FRACYDRAFT_276098</name>
</gene>
<dbReference type="Gene3D" id="3.50.50.60">
    <property type="entry name" value="FAD/NAD(P)-binding domain"/>
    <property type="match status" value="1"/>
</dbReference>
<dbReference type="InterPro" id="IPR018247">
    <property type="entry name" value="EF_Hand_1_Ca_BS"/>
</dbReference>
<dbReference type="Gene3D" id="3.30.9.10">
    <property type="entry name" value="D-Amino Acid Oxidase, subunit A, domain 2"/>
    <property type="match status" value="1"/>
</dbReference>
<dbReference type="Pfam" id="PF13499">
    <property type="entry name" value="EF-hand_7"/>
    <property type="match status" value="1"/>
</dbReference>
<dbReference type="InterPro" id="IPR038299">
    <property type="entry name" value="DAO_C_sf"/>
</dbReference>
<name>A0A1E7F641_9STRA</name>
<evidence type="ECO:0000256" key="6">
    <source>
        <dbReference type="ARBA" id="ARBA00022827"/>
    </source>
</evidence>
<dbReference type="SUPFAM" id="SSF47473">
    <property type="entry name" value="EF-hand"/>
    <property type="match status" value="1"/>
</dbReference>
<dbReference type="GO" id="GO:0004368">
    <property type="term" value="F:glycerol-3-phosphate dehydrogenase (quinone) activity"/>
    <property type="evidence" value="ECO:0007669"/>
    <property type="project" value="UniProtKB-EC"/>
</dbReference>
<evidence type="ECO:0000256" key="8">
    <source>
        <dbReference type="ARBA" id="ARBA00022946"/>
    </source>
</evidence>
<sequence length="746" mass="83941">MIATTTTTAIRTTKTTIYLRYGNLNRKNWQRSYQALFSSSTKRDPGLTLTAVVSNPKEIRRLQRPVQDDPFDVLIIGGGATGAGVALDAAMRGLQTACIERGDFASETSSRSTKLIWAGIKYMATATSILLSPQLLTSPIQTVKDFYSEMKMVFHCHQERQFMMDQQQHLCNWVPIAMPFTSWYISPPPFNHPLYSLFPMLAPPVLKVYDALSYFQCPPSYILTKKKAKEVFPQLEDKGLKYCAVFYEAQHNDARTNMAIAMTAAEKGAAISNYVEMVDTIKDASTGKVIGVHAVDRMTGRSFEIHAKRVVFAGGPFTDNLREMEFDSEESKQNMPAAVRGASGTHIVLPGYYCSNEMGLLDYNTSDGRFMFMLPWEGHTLVGTTDTKGSAETSPNPPDDEIEWLLKECGKYLTPNMKMRRSDVLSAWRGWRPLAADPHAPPDASTSRDHIISENPETGVIFIAGGKWTTWREMAEEVVDRIAGENSLKCRTLETKLFGGEGYTESLYIELIQKYGMSQEVAKHLVKSYGARAWEVCELIQPSDKNWPKFGRLLVENYPYIDADVIWACREYACTIEDVLSRRTRLAFLNKDAALEAIPVIADIMANELGWTAETKKQQIDAAEKYANSYGGRISNDSEDKLKAGIYKNVQDVFDAIDSNENGFLEKNELEEVARILGLEMPKKDIEKSFQEMDRENKGRVSIQDFFDWWTKSSNSPFHKKISQELGLKALTHEDLKNIGPGTMFG</sequence>
<feature type="domain" description="EF-hand" evidence="11">
    <location>
        <begin position="645"/>
        <end position="680"/>
    </location>
</feature>
<organism evidence="12 13">
    <name type="scientific">Fragilariopsis cylindrus CCMP1102</name>
    <dbReference type="NCBI Taxonomy" id="635003"/>
    <lineage>
        <taxon>Eukaryota</taxon>
        <taxon>Sar</taxon>
        <taxon>Stramenopiles</taxon>
        <taxon>Ochrophyta</taxon>
        <taxon>Bacillariophyta</taxon>
        <taxon>Bacillariophyceae</taxon>
        <taxon>Bacillariophycidae</taxon>
        <taxon>Bacillariales</taxon>
        <taxon>Bacillariaceae</taxon>
        <taxon>Fragilariopsis</taxon>
    </lineage>
</organism>
<dbReference type="CDD" id="cd00051">
    <property type="entry name" value="EFh"/>
    <property type="match status" value="1"/>
</dbReference>
<reference evidence="12 13" key="1">
    <citation type="submission" date="2016-09" db="EMBL/GenBank/DDBJ databases">
        <title>Extensive genetic diversity and differential bi-allelic expression allows diatom success in the polar Southern Ocean.</title>
        <authorList>
            <consortium name="DOE Joint Genome Institute"/>
            <person name="Mock T."/>
            <person name="Otillar R.P."/>
            <person name="Strauss J."/>
            <person name="Dupont C."/>
            <person name="Frickenhaus S."/>
            <person name="Maumus F."/>
            <person name="Mcmullan M."/>
            <person name="Sanges R."/>
            <person name="Schmutz J."/>
            <person name="Toseland A."/>
            <person name="Valas R."/>
            <person name="Veluchamy A."/>
            <person name="Ward B.J."/>
            <person name="Allen A."/>
            <person name="Barry K."/>
            <person name="Falciatore A."/>
            <person name="Ferrante M."/>
            <person name="Fortunato A.E."/>
            <person name="Gloeckner G."/>
            <person name="Gruber A."/>
            <person name="Hipkin R."/>
            <person name="Janech M."/>
            <person name="Kroth P."/>
            <person name="Leese F."/>
            <person name="Lindquist E."/>
            <person name="Lyon B.R."/>
            <person name="Martin J."/>
            <person name="Mayer C."/>
            <person name="Parker M."/>
            <person name="Quesneville H."/>
            <person name="Raymond J."/>
            <person name="Uhlig C."/>
            <person name="Valentin K.U."/>
            <person name="Worden A.Z."/>
            <person name="Armbrust E.V."/>
            <person name="Bowler C."/>
            <person name="Green B."/>
            <person name="Moulton V."/>
            <person name="Van Oosterhout C."/>
            <person name="Grigoriev I."/>
        </authorList>
    </citation>
    <scope>NUCLEOTIDE SEQUENCE [LARGE SCALE GENOMIC DNA]</scope>
    <source>
        <strain evidence="12 13">CCMP1102</strain>
    </source>
</reference>
<dbReference type="PANTHER" id="PTHR11985:SF15">
    <property type="entry name" value="GLYCEROL-3-PHOSPHATE DEHYDROGENASE, MITOCHONDRIAL"/>
    <property type="match status" value="1"/>
</dbReference>
<evidence type="ECO:0000256" key="2">
    <source>
        <dbReference type="ARBA" id="ARBA00004745"/>
    </source>
</evidence>
<evidence type="ECO:0000256" key="9">
    <source>
        <dbReference type="ARBA" id="ARBA00023002"/>
    </source>
</evidence>
<evidence type="ECO:0000256" key="5">
    <source>
        <dbReference type="ARBA" id="ARBA00022630"/>
    </source>
</evidence>
<evidence type="ECO:0000256" key="1">
    <source>
        <dbReference type="ARBA" id="ARBA00001974"/>
    </source>
</evidence>
<dbReference type="Proteomes" id="UP000095751">
    <property type="component" value="Unassembled WGS sequence"/>
</dbReference>
<dbReference type="FunCoup" id="A0A1E7F641">
    <property type="interactions" value="129"/>
</dbReference>
<dbReference type="KEGG" id="fcy:FRACYDRAFT_276098"/>
<dbReference type="InterPro" id="IPR011992">
    <property type="entry name" value="EF-hand-dom_pair"/>
</dbReference>
<keyword evidence="6" id="KW-0274">FAD</keyword>
<keyword evidence="5 10" id="KW-0285">Flavoprotein</keyword>
<keyword evidence="13" id="KW-1185">Reference proteome</keyword>
<dbReference type="PROSITE" id="PS00977">
    <property type="entry name" value="FAD_G3PDH_1"/>
    <property type="match status" value="1"/>
</dbReference>
<dbReference type="PROSITE" id="PS00018">
    <property type="entry name" value="EF_HAND_1"/>
    <property type="match status" value="1"/>
</dbReference>
<comment type="cofactor">
    <cofactor evidence="1 10">
        <name>FAD</name>
        <dbReference type="ChEBI" id="CHEBI:57692"/>
    </cofactor>
</comment>
<evidence type="ECO:0000256" key="4">
    <source>
        <dbReference type="ARBA" id="ARBA00013029"/>
    </source>
</evidence>
<dbReference type="PROSITE" id="PS50222">
    <property type="entry name" value="EF_HAND_2"/>
    <property type="match status" value="2"/>
</dbReference>
<dbReference type="GO" id="GO:0005509">
    <property type="term" value="F:calcium ion binding"/>
    <property type="evidence" value="ECO:0007669"/>
    <property type="project" value="InterPro"/>
</dbReference>
<evidence type="ECO:0000256" key="10">
    <source>
        <dbReference type="RuleBase" id="RU361217"/>
    </source>
</evidence>
<dbReference type="InterPro" id="IPR006076">
    <property type="entry name" value="FAD-dep_OxRdtase"/>
</dbReference>
<dbReference type="Pfam" id="PF16901">
    <property type="entry name" value="DAO_C"/>
    <property type="match status" value="1"/>
</dbReference>